<reference evidence="3 4" key="1">
    <citation type="submission" date="2018-02" db="EMBL/GenBank/DDBJ databases">
        <title>Complete genome sequence of Streptomyces dengpaensis, the producer of angucyclines.</title>
        <authorList>
            <person name="Yumei L."/>
        </authorList>
    </citation>
    <scope>NUCLEOTIDE SEQUENCE [LARGE SCALE GENOMIC DNA]</scope>
    <source>
        <strain evidence="3 4">XZHG99</strain>
    </source>
</reference>
<keyword evidence="4" id="KW-1185">Reference proteome</keyword>
<feature type="compositionally biased region" description="Low complexity" evidence="1">
    <location>
        <begin position="42"/>
        <end position="55"/>
    </location>
</feature>
<dbReference type="Pfam" id="PF01370">
    <property type="entry name" value="Epimerase"/>
    <property type="match status" value="1"/>
</dbReference>
<name>A0ABN5HY15_9ACTN</name>
<evidence type="ECO:0000259" key="2">
    <source>
        <dbReference type="Pfam" id="PF01370"/>
    </source>
</evidence>
<feature type="domain" description="NAD-dependent epimerase/dehydratase" evidence="2">
    <location>
        <begin position="13"/>
        <end position="286"/>
    </location>
</feature>
<dbReference type="RefSeq" id="WP_099498969.1">
    <property type="nucleotide sequence ID" value="NZ_CP026652.1"/>
</dbReference>
<feature type="region of interest" description="Disordered" evidence="1">
    <location>
        <begin position="42"/>
        <end position="80"/>
    </location>
</feature>
<gene>
    <name evidence="3" type="ORF">C4B68_09665</name>
</gene>
<proteinExistence type="predicted"/>
<evidence type="ECO:0000313" key="4">
    <source>
        <dbReference type="Proteomes" id="UP000238413"/>
    </source>
</evidence>
<sequence>MPDLGGSASSRTVVVLGGTGFLGRHIGAAFGALGARVHLVSPSAGPGAKPGAEPGMQPGAEPGAEPGAKPGAEPGMQPGAGCPALIRLDVVAASPRELAALLARVGADTVVNAAGRAWRADEAQMAAANAELVAKVTEALAALPREPGGPRLIHLGSVHEYGAGTPGGATPEDWPAAPVTPYGRTKLLGTQAVLRAVRERNVEGVVLRLANVIGAGTPAGSLFGDVAAHLADAARAEAAGERADALRLPPLRAARDLVDVRDVVDAVLAAARVPATYVNGRVINVGRGEAVPVRDVIDRMVALSGLDVPVTEGAGVPPGRSDVDRQCLDVSLARELLGWAPSRPLDSALRDLLAAALPPVKPAGAEPPLTFAAAEPPVNERTG</sequence>
<evidence type="ECO:0000313" key="3">
    <source>
        <dbReference type="EMBL" id="AVH55995.1"/>
    </source>
</evidence>
<accession>A0ABN5HY15</accession>
<dbReference type="InterPro" id="IPR050177">
    <property type="entry name" value="Lipid_A_modif_metabolic_enz"/>
</dbReference>
<dbReference type="InterPro" id="IPR001509">
    <property type="entry name" value="Epimerase_deHydtase"/>
</dbReference>
<dbReference type="InterPro" id="IPR036291">
    <property type="entry name" value="NAD(P)-bd_dom_sf"/>
</dbReference>
<evidence type="ECO:0000256" key="1">
    <source>
        <dbReference type="SAM" id="MobiDB-lite"/>
    </source>
</evidence>
<dbReference type="Proteomes" id="UP000238413">
    <property type="component" value="Chromosome"/>
</dbReference>
<dbReference type="Gene3D" id="3.40.50.720">
    <property type="entry name" value="NAD(P)-binding Rossmann-like Domain"/>
    <property type="match status" value="1"/>
</dbReference>
<organism evidence="3 4">
    <name type="scientific">Streptomyces dengpaensis</name>
    <dbReference type="NCBI Taxonomy" id="2049881"/>
    <lineage>
        <taxon>Bacteria</taxon>
        <taxon>Bacillati</taxon>
        <taxon>Actinomycetota</taxon>
        <taxon>Actinomycetes</taxon>
        <taxon>Kitasatosporales</taxon>
        <taxon>Streptomycetaceae</taxon>
        <taxon>Streptomyces</taxon>
    </lineage>
</organism>
<protein>
    <submittedName>
        <fullName evidence="3">NAD(P)-dependent oxidoreductase</fullName>
    </submittedName>
</protein>
<dbReference type="PANTHER" id="PTHR43245">
    <property type="entry name" value="BIFUNCTIONAL POLYMYXIN RESISTANCE PROTEIN ARNA"/>
    <property type="match status" value="1"/>
</dbReference>
<dbReference type="SUPFAM" id="SSF51735">
    <property type="entry name" value="NAD(P)-binding Rossmann-fold domains"/>
    <property type="match status" value="1"/>
</dbReference>
<feature type="region of interest" description="Disordered" evidence="1">
    <location>
        <begin position="361"/>
        <end position="383"/>
    </location>
</feature>
<dbReference type="EMBL" id="CP026652">
    <property type="protein sequence ID" value="AVH55995.1"/>
    <property type="molecule type" value="Genomic_DNA"/>
</dbReference>